<gene>
    <name evidence="4" type="ORF">FNX44_021740</name>
    <name evidence="2" type="ORF">H3146_21850</name>
    <name evidence="3" type="ORF">H3147_14090</name>
</gene>
<reference evidence="2" key="3">
    <citation type="journal article" name="Syst. Appl. Microbiol.">
        <title>Streptomyces alkaliterrae sp. nov., isolated from an alkaline soil, and emended descriptions of Streptomyces alkaliphilus, Streptomyces calidiresistens and Streptomyces durbertensis.</title>
        <authorList>
            <person name="Swiecimska M."/>
            <person name="Golinska P."/>
            <person name="Nouioui I."/>
            <person name="Wypij M."/>
            <person name="Rai M."/>
            <person name="Sangal V."/>
            <person name="Goodfellow M."/>
        </authorList>
    </citation>
    <scope>NUCLEOTIDE SEQUENCE</scope>
    <source>
        <strain evidence="2">OF3</strain>
        <strain evidence="3">OF8</strain>
    </source>
</reference>
<dbReference type="EMBL" id="JABJXA010000074">
    <property type="protein sequence ID" value="MBB1259955.1"/>
    <property type="molecule type" value="Genomic_DNA"/>
</dbReference>
<accession>A0A5P0YVX2</accession>
<dbReference type="PROSITE" id="PS51318">
    <property type="entry name" value="TAT"/>
    <property type="match status" value="1"/>
</dbReference>
<evidence type="ECO:0000313" key="3">
    <source>
        <dbReference type="EMBL" id="MBB1259955.1"/>
    </source>
</evidence>
<protein>
    <submittedName>
        <fullName evidence="2">LytR C-terminal domain-containing protein</fullName>
    </submittedName>
    <submittedName>
        <fullName evidence="4">LytR family transcriptional regulator</fullName>
    </submittedName>
</protein>
<dbReference type="Pfam" id="PF13399">
    <property type="entry name" value="LytR_C"/>
    <property type="match status" value="1"/>
</dbReference>
<evidence type="ECO:0000313" key="7">
    <source>
        <dbReference type="Proteomes" id="UP000525686"/>
    </source>
</evidence>
<dbReference type="RefSeq" id="WP_143650369.1">
    <property type="nucleotide sequence ID" value="NZ_JABJWZ010000276.1"/>
</dbReference>
<evidence type="ECO:0000313" key="5">
    <source>
        <dbReference type="Proteomes" id="UP000320857"/>
    </source>
</evidence>
<dbReference type="Proteomes" id="UP000517765">
    <property type="component" value="Unassembled WGS sequence"/>
</dbReference>
<dbReference type="AlphaFoldDB" id="A0A5P0YVX2"/>
<evidence type="ECO:0000313" key="2">
    <source>
        <dbReference type="EMBL" id="MBB1255982.1"/>
    </source>
</evidence>
<feature type="domain" description="LytR/CpsA/Psr regulator C-terminal" evidence="1">
    <location>
        <begin position="97"/>
        <end position="191"/>
    </location>
</feature>
<reference evidence="6 7" key="2">
    <citation type="submission" date="2020-05" db="EMBL/GenBank/DDBJ databases">
        <title>Classification of alakaliphilic streptomycetes isolated from an alkaline soil next to Lonar Crater, India and a proposal for the recognition of Streptomyces alkaliterrae sp. nov.</title>
        <authorList>
            <person name="Golinska P."/>
        </authorList>
    </citation>
    <scope>NUCLEOTIDE SEQUENCE [LARGE SCALE GENOMIC DNA]</scope>
    <source>
        <strain evidence="7">OF3</strain>
        <strain evidence="6">OF8</strain>
    </source>
</reference>
<comment type="caution">
    <text evidence="4">The sequence shown here is derived from an EMBL/GenBank/DDBJ whole genome shotgun (WGS) entry which is preliminary data.</text>
</comment>
<dbReference type="InterPro" id="IPR027381">
    <property type="entry name" value="LytR/CpsA/Psr_C"/>
</dbReference>
<dbReference type="EMBL" id="JABJWZ010000276">
    <property type="protein sequence ID" value="MBB1255982.1"/>
    <property type="molecule type" value="Genomic_DNA"/>
</dbReference>
<evidence type="ECO:0000259" key="1">
    <source>
        <dbReference type="Pfam" id="PF13399"/>
    </source>
</evidence>
<keyword evidence="5" id="KW-1185">Reference proteome</keyword>
<dbReference type="OrthoDB" id="4864198at2"/>
<name>A0A5P0YVX2_9ACTN</name>
<dbReference type="Gene3D" id="3.30.70.2390">
    <property type="match status" value="1"/>
</dbReference>
<dbReference type="Proteomes" id="UP000320857">
    <property type="component" value="Unassembled WGS sequence"/>
</dbReference>
<evidence type="ECO:0000313" key="4">
    <source>
        <dbReference type="EMBL" id="MQS04445.1"/>
    </source>
</evidence>
<dbReference type="InterPro" id="IPR006311">
    <property type="entry name" value="TAT_signal"/>
</dbReference>
<evidence type="ECO:0000313" key="6">
    <source>
        <dbReference type="Proteomes" id="UP000517765"/>
    </source>
</evidence>
<organism evidence="4 5">
    <name type="scientific">Streptomyces alkaliterrae</name>
    <dbReference type="NCBI Taxonomy" id="2213162"/>
    <lineage>
        <taxon>Bacteria</taxon>
        <taxon>Bacillati</taxon>
        <taxon>Actinomycetota</taxon>
        <taxon>Actinomycetes</taxon>
        <taxon>Kitasatosporales</taxon>
        <taxon>Streptomycetaceae</taxon>
        <taxon>Streptomyces</taxon>
    </lineage>
</organism>
<dbReference type="EMBL" id="VJYK02000291">
    <property type="protein sequence ID" value="MQS04445.1"/>
    <property type="molecule type" value="Genomic_DNA"/>
</dbReference>
<reference evidence="4 5" key="1">
    <citation type="submission" date="2019-10" db="EMBL/GenBank/DDBJ databases">
        <title>Streptomyces sp. nov., a novel actinobacterium isolated from alkaline environment.</title>
        <authorList>
            <person name="Golinska P."/>
        </authorList>
    </citation>
    <scope>NUCLEOTIDE SEQUENCE [LARGE SCALE GENOMIC DNA]</scope>
    <source>
        <strain evidence="4 5">OF1</strain>
    </source>
</reference>
<sequence length="218" mass="22738">MSMLTPPGMGGKYRITGSRYPRMRRSKGRRRFLLGTAATAVVLALALVGWGVVQLVDVFTGSDTSRATAGRSSDQDCKASVPVADAEPLKLPDPAAITVNVYNATDRTGLAKDTAEQLEKRGFRIGAVDNAPEELDKKVKAPGLLLGTPKSERDGALAVLGAHLAKAETKTDRAREGDAAKSVDLVLGDGYRKLTAPAAAARALTALANPGPSASPCE</sequence>
<proteinExistence type="predicted"/>
<dbReference type="Proteomes" id="UP000525686">
    <property type="component" value="Unassembled WGS sequence"/>
</dbReference>